<protein>
    <submittedName>
        <fullName evidence="1">Uncharacterized protein</fullName>
    </submittedName>
</protein>
<keyword evidence="2" id="KW-1185">Reference proteome</keyword>
<gene>
    <name evidence="1" type="ORF">CPSG_03467</name>
</gene>
<dbReference type="VEuPathDB" id="FungiDB:CPSG_03467"/>
<proteinExistence type="predicted"/>
<accession>E9D039</accession>
<sequence length="96" mass="11142">MIESHSDLLFNPAFQLSPPELWRESQIMRTEFAKSQDETPIMFTSSLVSNLRNELMFRCKCTGTTRLENSIQDTGIVKHKAVPRHSIVQARLHRTR</sequence>
<organism evidence="2">
    <name type="scientific">Coccidioides posadasii (strain RMSCC 757 / Silveira)</name>
    <name type="common">Valley fever fungus</name>
    <dbReference type="NCBI Taxonomy" id="443226"/>
    <lineage>
        <taxon>Eukaryota</taxon>
        <taxon>Fungi</taxon>
        <taxon>Dikarya</taxon>
        <taxon>Ascomycota</taxon>
        <taxon>Pezizomycotina</taxon>
        <taxon>Eurotiomycetes</taxon>
        <taxon>Eurotiomycetidae</taxon>
        <taxon>Onygenales</taxon>
        <taxon>Onygenaceae</taxon>
        <taxon>Coccidioides</taxon>
    </lineage>
</organism>
<dbReference type="Proteomes" id="UP000002497">
    <property type="component" value="Unassembled WGS sequence"/>
</dbReference>
<dbReference type="EMBL" id="GL636489">
    <property type="protein sequence ID" value="EFW20292.1"/>
    <property type="molecule type" value="Genomic_DNA"/>
</dbReference>
<evidence type="ECO:0000313" key="1">
    <source>
        <dbReference type="EMBL" id="EFW20292.1"/>
    </source>
</evidence>
<evidence type="ECO:0000313" key="2">
    <source>
        <dbReference type="Proteomes" id="UP000002497"/>
    </source>
</evidence>
<dbReference type="AlphaFoldDB" id="E9D039"/>
<reference evidence="2" key="2">
    <citation type="submission" date="2010-03" db="EMBL/GenBank/DDBJ databases">
        <title>The genome sequence of Coccidioides posadasii strain Silveira.</title>
        <authorList>
            <consortium name="The Broad Institute Genome Sequencing Center for Infectious Disease"/>
            <person name="Neafsey D."/>
            <person name="Orbach M."/>
            <person name="Henn M.R."/>
            <person name="Cole G.T."/>
            <person name="Galgiani J."/>
            <person name="Gardner M.J."/>
            <person name="Kirkland T.N."/>
            <person name="Taylor J.W."/>
            <person name="Young S.K."/>
            <person name="Zeng Q."/>
            <person name="Koehrsen M."/>
            <person name="Alvarado L."/>
            <person name="Berlin A."/>
            <person name="Borenstein D."/>
            <person name="Chapman S.B."/>
            <person name="Chen Z."/>
            <person name="Engels R."/>
            <person name="Freedman E."/>
            <person name="Gellesch M."/>
            <person name="Goldberg J."/>
            <person name="Griggs A."/>
            <person name="Gujja S."/>
            <person name="Heilman E."/>
            <person name="Heiman D."/>
            <person name="Howarth C."/>
            <person name="Jen D."/>
            <person name="Larson L."/>
            <person name="Mehta T."/>
            <person name="Neiman D."/>
            <person name="Park D."/>
            <person name="Pearson M."/>
            <person name="Richards J."/>
            <person name="Roberts A."/>
            <person name="Saif S."/>
            <person name="Shea T."/>
            <person name="Shenoy N."/>
            <person name="Sisk P."/>
            <person name="Stolte C."/>
            <person name="Sykes S."/>
            <person name="Walk T."/>
            <person name="White J."/>
            <person name="Yandava C."/>
            <person name="Haas B."/>
            <person name="Nusbaum C."/>
            <person name="Birren B."/>
        </authorList>
    </citation>
    <scope>NUCLEOTIDE SEQUENCE [LARGE SCALE GENOMIC DNA]</scope>
    <source>
        <strain evidence="2">RMSCC 757 / Silveira</strain>
    </source>
</reference>
<name>E9D039_COCPS</name>
<dbReference type="HOGENOM" id="CLU_2359564_0_0_1"/>
<reference evidence="2" key="1">
    <citation type="journal article" date="2010" name="Genome Res.">
        <title>Population genomic sequencing of Coccidioides fungi reveals recent hybridization and transposon control.</title>
        <authorList>
            <person name="Neafsey D.E."/>
            <person name="Barker B.M."/>
            <person name="Sharpton T.J."/>
            <person name="Stajich J.E."/>
            <person name="Park D.J."/>
            <person name="Whiston E."/>
            <person name="Hung C.-Y."/>
            <person name="McMahan C."/>
            <person name="White J."/>
            <person name="Sykes S."/>
            <person name="Heiman D."/>
            <person name="Young S."/>
            <person name="Zeng Q."/>
            <person name="Abouelleil A."/>
            <person name="Aftuck L."/>
            <person name="Bessette D."/>
            <person name="Brown A."/>
            <person name="FitzGerald M."/>
            <person name="Lui A."/>
            <person name="Macdonald J.P."/>
            <person name="Priest M."/>
            <person name="Orbach M.J."/>
            <person name="Galgiani J.N."/>
            <person name="Kirkland T.N."/>
            <person name="Cole G.T."/>
            <person name="Birren B.W."/>
            <person name="Henn M.R."/>
            <person name="Taylor J.W."/>
            <person name="Rounsley S.D."/>
        </authorList>
    </citation>
    <scope>NUCLEOTIDE SEQUENCE [LARGE SCALE GENOMIC DNA]</scope>
    <source>
        <strain evidence="2">RMSCC 757 / Silveira</strain>
    </source>
</reference>